<dbReference type="AlphaFoldDB" id="A0AAW0BFV9"/>
<dbReference type="PANTHER" id="PTHR10963:SF24">
    <property type="entry name" value="GLYCOSIDASE C21B10.07-RELATED"/>
    <property type="match status" value="1"/>
</dbReference>
<feature type="chain" id="PRO_5043541649" evidence="1">
    <location>
        <begin position="21"/>
        <end position="337"/>
    </location>
</feature>
<dbReference type="PANTHER" id="PTHR10963">
    <property type="entry name" value="GLYCOSYL HYDROLASE-RELATED"/>
    <property type="match status" value="1"/>
</dbReference>
<evidence type="ECO:0000313" key="3">
    <source>
        <dbReference type="EMBL" id="KAK7025209.1"/>
    </source>
</evidence>
<dbReference type="GO" id="GO:0004553">
    <property type="term" value="F:hydrolase activity, hydrolyzing O-glycosyl compounds"/>
    <property type="evidence" value="ECO:0007669"/>
    <property type="project" value="InterPro"/>
</dbReference>
<dbReference type="Gene3D" id="2.60.120.200">
    <property type="match status" value="1"/>
</dbReference>
<evidence type="ECO:0000259" key="2">
    <source>
        <dbReference type="PROSITE" id="PS51762"/>
    </source>
</evidence>
<dbReference type="InterPro" id="IPR013320">
    <property type="entry name" value="ConA-like_dom_sf"/>
</dbReference>
<reference evidence="3 4" key="1">
    <citation type="journal article" date="2024" name="J Genomics">
        <title>Draft genome sequencing and assembly of Favolaschia claudopus CIRM-BRFM 2984 isolated from oak limbs.</title>
        <authorList>
            <person name="Navarro D."/>
            <person name="Drula E."/>
            <person name="Chaduli D."/>
            <person name="Cazenave R."/>
            <person name="Ahrendt S."/>
            <person name="Wang J."/>
            <person name="Lipzen A."/>
            <person name="Daum C."/>
            <person name="Barry K."/>
            <person name="Grigoriev I.V."/>
            <person name="Favel A."/>
            <person name="Rosso M.N."/>
            <person name="Martin F."/>
        </authorList>
    </citation>
    <scope>NUCLEOTIDE SEQUENCE [LARGE SCALE GENOMIC DNA]</scope>
    <source>
        <strain evidence="3 4">CIRM-BRFM 2984</strain>
    </source>
</reference>
<dbReference type="Pfam" id="PF26113">
    <property type="entry name" value="GH16_XgeA"/>
    <property type="match status" value="1"/>
</dbReference>
<feature type="signal peptide" evidence="1">
    <location>
        <begin position="1"/>
        <end position="20"/>
    </location>
</feature>
<keyword evidence="4" id="KW-1185">Reference proteome</keyword>
<dbReference type="EMBL" id="JAWWNJ010000034">
    <property type="protein sequence ID" value="KAK7025209.1"/>
    <property type="molecule type" value="Genomic_DNA"/>
</dbReference>
<protein>
    <submittedName>
        <fullName evidence="3">GH16 domain-containing protein</fullName>
    </submittedName>
</protein>
<dbReference type="Proteomes" id="UP001362999">
    <property type="component" value="Unassembled WGS sequence"/>
</dbReference>
<evidence type="ECO:0000313" key="4">
    <source>
        <dbReference type="Proteomes" id="UP001362999"/>
    </source>
</evidence>
<accession>A0AAW0BFV9</accession>
<name>A0AAW0BFV9_9AGAR</name>
<comment type="caution">
    <text evidence="3">The sequence shown here is derived from an EMBL/GenBank/DDBJ whole genome shotgun (WGS) entry which is preliminary data.</text>
</comment>
<dbReference type="InterPro" id="IPR050546">
    <property type="entry name" value="Glycosyl_Hydrlase_16"/>
</dbReference>
<dbReference type="SUPFAM" id="SSF49899">
    <property type="entry name" value="Concanavalin A-like lectins/glucanases"/>
    <property type="match status" value="1"/>
</dbReference>
<sequence>MMPAFTSSLFILALPLVALAAPHSDILRRHPNNATIHNASLETRATTYKLKDHYTGKDFLRDWDFFSAGDPTHGAVNYLTKDEATKKGLAYVQKDGTTVLAVDSKTKLGAGQNRDSVRISSPNSYTFGLFIADIFAMPHGPSVWPAYWTVGPNWPNGGEIDILEGVGDSTTNQMTLHTSSDCSLDSSVASQFSGKHTSHLSCASKNGDNDGCGITDFSTHAYGHNFNMIAGGVYAHTVAASGIKIWYFPRTAIPADITAKKPNPANWGQPTAFWASSTCDISTHFKDHVLTFDTTLCGDWAGNAFPGGMSACNKVVQNPANYDLAQWKLNYVSVYTS</sequence>
<keyword evidence="1" id="KW-0732">Signal</keyword>
<dbReference type="PROSITE" id="PS51762">
    <property type="entry name" value="GH16_2"/>
    <property type="match status" value="1"/>
</dbReference>
<evidence type="ECO:0000256" key="1">
    <source>
        <dbReference type="SAM" id="SignalP"/>
    </source>
</evidence>
<dbReference type="GO" id="GO:0009251">
    <property type="term" value="P:glucan catabolic process"/>
    <property type="evidence" value="ECO:0007669"/>
    <property type="project" value="TreeGrafter"/>
</dbReference>
<dbReference type="InterPro" id="IPR000757">
    <property type="entry name" value="Beta-glucanase-like"/>
</dbReference>
<proteinExistence type="predicted"/>
<organism evidence="3 4">
    <name type="scientific">Favolaschia claudopus</name>
    <dbReference type="NCBI Taxonomy" id="2862362"/>
    <lineage>
        <taxon>Eukaryota</taxon>
        <taxon>Fungi</taxon>
        <taxon>Dikarya</taxon>
        <taxon>Basidiomycota</taxon>
        <taxon>Agaricomycotina</taxon>
        <taxon>Agaricomycetes</taxon>
        <taxon>Agaricomycetidae</taxon>
        <taxon>Agaricales</taxon>
        <taxon>Marasmiineae</taxon>
        <taxon>Mycenaceae</taxon>
        <taxon>Favolaschia</taxon>
    </lineage>
</organism>
<gene>
    <name evidence="3" type="ORF">R3P38DRAFT_2953309</name>
</gene>
<dbReference type="CDD" id="cd02181">
    <property type="entry name" value="GH16_fungal_Lam16A_glucanase"/>
    <property type="match status" value="1"/>
</dbReference>
<feature type="domain" description="GH16" evidence="2">
    <location>
        <begin position="52"/>
        <end position="309"/>
    </location>
</feature>